<reference evidence="7 8" key="1">
    <citation type="submission" date="2022-10" db="EMBL/GenBank/DDBJ databases">
        <title>Defluviimonas sp. nov., isolated from ocean surface water.</title>
        <authorList>
            <person name="He W."/>
            <person name="Wang L."/>
            <person name="Zhang D.-F."/>
        </authorList>
    </citation>
    <scope>NUCLEOTIDE SEQUENCE [LARGE SCALE GENOMIC DNA]</scope>
    <source>
        <strain evidence="7 8">WL0002</strain>
    </source>
</reference>
<evidence type="ECO:0000313" key="8">
    <source>
        <dbReference type="Proteomes" id="UP001652542"/>
    </source>
</evidence>
<organism evidence="7 8">
    <name type="scientific">Albidovulum marisflavi</name>
    <dbReference type="NCBI Taxonomy" id="2984159"/>
    <lineage>
        <taxon>Bacteria</taxon>
        <taxon>Pseudomonadati</taxon>
        <taxon>Pseudomonadota</taxon>
        <taxon>Alphaproteobacteria</taxon>
        <taxon>Rhodobacterales</taxon>
        <taxon>Paracoccaceae</taxon>
        <taxon>Albidovulum</taxon>
    </lineage>
</organism>
<dbReference type="Proteomes" id="UP001652542">
    <property type="component" value="Unassembled WGS sequence"/>
</dbReference>
<dbReference type="RefSeq" id="WP_263734883.1">
    <property type="nucleotide sequence ID" value="NZ_JAOWKY010000002.1"/>
</dbReference>
<accession>A0ABT2ZDN2</accession>
<comment type="caution">
    <text evidence="7">The sequence shown here is derived from an EMBL/GenBank/DDBJ whole genome shotgun (WGS) entry which is preliminary data.</text>
</comment>
<dbReference type="SUPFAM" id="SSF46626">
    <property type="entry name" value="Cytochrome c"/>
    <property type="match status" value="1"/>
</dbReference>
<evidence type="ECO:0000313" key="7">
    <source>
        <dbReference type="EMBL" id="MCV2869232.1"/>
    </source>
</evidence>
<feature type="domain" description="Cytochrome c" evidence="6">
    <location>
        <begin position="137"/>
        <end position="234"/>
    </location>
</feature>
<dbReference type="Pfam" id="PF00034">
    <property type="entry name" value="Cytochrom_C"/>
    <property type="match status" value="1"/>
</dbReference>
<keyword evidence="3 4" id="KW-0408">Iron</keyword>
<evidence type="ECO:0000256" key="3">
    <source>
        <dbReference type="ARBA" id="ARBA00023004"/>
    </source>
</evidence>
<evidence type="ECO:0000259" key="6">
    <source>
        <dbReference type="PROSITE" id="PS51007"/>
    </source>
</evidence>
<proteinExistence type="predicted"/>
<evidence type="ECO:0000256" key="4">
    <source>
        <dbReference type="PROSITE-ProRule" id="PRU00433"/>
    </source>
</evidence>
<name>A0ABT2ZDN2_9RHOB</name>
<feature type="signal peptide" evidence="5">
    <location>
        <begin position="1"/>
        <end position="19"/>
    </location>
</feature>
<keyword evidence="1 4" id="KW-0349">Heme</keyword>
<dbReference type="Gene3D" id="1.10.760.10">
    <property type="entry name" value="Cytochrome c-like domain"/>
    <property type="match status" value="1"/>
</dbReference>
<dbReference type="PROSITE" id="PS51007">
    <property type="entry name" value="CYTC"/>
    <property type="match status" value="1"/>
</dbReference>
<evidence type="ECO:0000256" key="1">
    <source>
        <dbReference type="ARBA" id="ARBA00022617"/>
    </source>
</evidence>
<keyword evidence="8" id="KW-1185">Reference proteome</keyword>
<gene>
    <name evidence="7" type="ORF">OEW28_11395</name>
</gene>
<keyword evidence="5" id="KW-0732">Signal</keyword>
<evidence type="ECO:0000256" key="2">
    <source>
        <dbReference type="ARBA" id="ARBA00022723"/>
    </source>
</evidence>
<evidence type="ECO:0000256" key="5">
    <source>
        <dbReference type="SAM" id="SignalP"/>
    </source>
</evidence>
<keyword evidence="2 4" id="KW-0479">Metal-binding</keyword>
<feature type="chain" id="PRO_5047136530" evidence="5">
    <location>
        <begin position="20"/>
        <end position="245"/>
    </location>
</feature>
<dbReference type="InterPro" id="IPR009056">
    <property type="entry name" value="Cyt_c-like_dom"/>
</dbReference>
<dbReference type="InterPro" id="IPR036909">
    <property type="entry name" value="Cyt_c-like_dom_sf"/>
</dbReference>
<dbReference type="EMBL" id="JAOWKY010000002">
    <property type="protein sequence ID" value="MCV2869232.1"/>
    <property type="molecule type" value="Genomic_DNA"/>
</dbReference>
<protein>
    <submittedName>
        <fullName evidence="7">Cytochrome c</fullName>
    </submittedName>
</protein>
<sequence>MLLRLVILVASLAAGSVRAEEERSFALFVTPEVIETGLIEYILPRFTLKTGRRAVIVNSDGDAEIRVAGPNEQPQLARGDTGYSLTLVTDNPAAALFAGWLSSAPGRAAITGFEPGEGPAFHVPERKEALAEAAFEGDAALGREIARRHCARCHRVEEGKAMGIGTTPSFAALRALPDWDERFQTFFVRRPHPTFVQIEDLSAPFDPASPPAIVPLKITLDEFEALLAYASDVKPADLGAQIQNR</sequence>